<comment type="caution">
    <text evidence="1">The sequence shown here is derived from an EMBL/GenBank/DDBJ whole genome shotgun (WGS) entry which is preliminary data.</text>
</comment>
<dbReference type="AlphaFoldDB" id="A0A918IEM2"/>
<dbReference type="Proteomes" id="UP000618795">
    <property type="component" value="Unassembled WGS sequence"/>
</dbReference>
<protein>
    <submittedName>
        <fullName evidence="1">Uncharacterized protein</fullName>
    </submittedName>
</protein>
<evidence type="ECO:0000313" key="1">
    <source>
        <dbReference type="EMBL" id="GGV07989.1"/>
    </source>
</evidence>
<proteinExistence type="predicted"/>
<dbReference type="EMBL" id="BMTD01000012">
    <property type="protein sequence ID" value="GGV07989.1"/>
    <property type="molecule type" value="Genomic_DNA"/>
</dbReference>
<sequence length="55" mass="6308">MAAAEPGTRVTVLIPETEPERLWQRLLQNQRGAVVAHAVRRETDAVICRLRFRLL</sequence>
<gene>
    <name evidence="1" type="ORF">GCM10010260_52330</name>
</gene>
<evidence type="ECO:0000313" key="2">
    <source>
        <dbReference type="Proteomes" id="UP000618795"/>
    </source>
</evidence>
<organism evidence="1 2">
    <name type="scientific">Streptomyces filipinensis</name>
    <dbReference type="NCBI Taxonomy" id="66887"/>
    <lineage>
        <taxon>Bacteria</taxon>
        <taxon>Bacillati</taxon>
        <taxon>Actinomycetota</taxon>
        <taxon>Actinomycetes</taxon>
        <taxon>Kitasatosporales</taxon>
        <taxon>Streptomycetaceae</taxon>
        <taxon>Streptomyces</taxon>
    </lineage>
</organism>
<accession>A0A918IEM2</accession>
<keyword evidence="2" id="KW-1185">Reference proteome</keyword>
<reference evidence="1" key="2">
    <citation type="submission" date="2020-09" db="EMBL/GenBank/DDBJ databases">
        <authorList>
            <person name="Sun Q."/>
            <person name="Ohkuma M."/>
        </authorList>
    </citation>
    <scope>NUCLEOTIDE SEQUENCE</scope>
    <source>
        <strain evidence="1">JCM 4369</strain>
    </source>
</reference>
<reference evidence="1" key="1">
    <citation type="journal article" date="2014" name="Int. J. Syst. Evol. Microbiol.">
        <title>Complete genome sequence of Corynebacterium casei LMG S-19264T (=DSM 44701T), isolated from a smear-ripened cheese.</title>
        <authorList>
            <consortium name="US DOE Joint Genome Institute (JGI-PGF)"/>
            <person name="Walter F."/>
            <person name="Albersmeier A."/>
            <person name="Kalinowski J."/>
            <person name="Ruckert C."/>
        </authorList>
    </citation>
    <scope>NUCLEOTIDE SEQUENCE</scope>
    <source>
        <strain evidence="1">JCM 4369</strain>
    </source>
</reference>
<name>A0A918IEM2_9ACTN</name>